<protein>
    <submittedName>
        <fullName evidence="1">Uncharacterized protein</fullName>
    </submittedName>
</protein>
<dbReference type="AlphaFoldDB" id="A0A080ZE97"/>
<dbReference type="Proteomes" id="UP000028582">
    <property type="component" value="Unassembled WGS sequence"/>
</dbReference>
<reference evidence="1 2" key="1">
    <citation type="submission" date="2013-11" db="EMBL/GenBank/DDBJ databases">
        <title>The Genome Sequence of Phytophthora parasitica P1976.</title>
        <authorList>
            <consortium name="The Broad Institute Genomics Platform"/>
            <person name="Russ C."/>
            <person name="Tyler B."/>
            <person name="Panabieres F."/>
            <person name="Shan W."/>
            <person name="Tripathy S."/>
            <person name="Grunwald N."/>
            <person name="Machado M."/>
            <person name="Johnson C.S."/>
            <person name="Walker B."/>
            <person name="Young S."/>
            <person name="Zeng Q."/>
            <person name="Gargeya S."/>
            <person name="Fitzgerald M."/>
            <person name="Haas B."/>
            <person name="Abouelleil A."/>
            <person name="Allen A.W."/>
            <person name="Alvarado L."/>
            <person name="Arachchi H.M."/>
            <person name="Berlin A.M."/>
            <person name="Chapman S.B."/>
            <person name="Gainer-Dewar J."/>
            <person name="Goldberg J."/>
            <person name="Griggs A."/>
            <person name="Gujja S."/>
            <person name="Hansen M."/>
            <person name="Howarth C."/>
            <person name="Imamovic A."/>
            <person name="Ireland A."/>
            <person name="Larimer J."/>
            <person name="McCowan C."/>
            <person name="Murphy C."/>
            <person name="Pearson M."/>
            <person name="Poon T.W."/>
            <person name="Priest M."/>
            <person name="Roberts A."/>
            <person name="Saif S."/>
            <person name="Shea T."/>
            <person name="Sisk P."/>
            <person name="Sykes S."/>
            <person name="Wortman J."/>
            <person name="Nusbaum C."/>
            <person name="Birren B."/>
        </authorList>
    </citation>
    <scope>NUCLEOTIDE SEQUENCE [LARGE SCALE GENOMIC DNA]</scope>
    <source>
        <strain evidence="1 2">P1976</strain>
    </source>
</reference>
<organism evidence="1 2">
    <name type="scientific">Phytophthora nicotianae P1976</name>
    <dbReference type="NCBI Taxonomy" id="1317066"/>
    <lineage>
        <taxon>Eukaryota</taxon>
        <taxon>Sar</taxon>
        <taxon>Stramenopiles</taxon>
        <taxon>Oomycota</taxon>
        <taxon>Peronosporomycetes</taxon>
        <taxon>Peronosporales</taxon>
        <taxon>Peronosporaceae</taxon>
        <taxon>Phytophthora</taxon>
    </lineage>
</organism>
<evidence type="ECO:0000313" key="2">
    <source>
        <dbReference type="Proteomes" id="UP000028582"/>
    </source>
</evidence>
<comment type="caution">
    <text evidence="1">The sequence shown here is derived from an EMBL/GenBank/DDBJ whole genome shotgun (WGS) entry which is preliminary data.</text>
</comment>
<gene>
    <name evidence="1" type="ORF">F444_17619</name>
</gene>
<sequence length="101" mass="11609">MRERRRGGNLSLSIFELPEGNRCFAYRLQWKLHSGQSTHRKMEGIHCGFHRSLRCCLWKAAEICWGAPIDVFMTTTDSLQAVNANPAPSRLHANGHNFEQR</sequence>
<proteinExistence type="predicted"/>
<accession>A0A080ZE97</accession>
<evidence type="ECO:0000313" key="1">
    <source>
        <dbReference type="EMBL" id="ETO64958.1"/>
    </source>
</evidence>
<dbReference type="EMBL" id="ANJA01003232">
    <property type="protein sequence ID" value="ETO64958.1"/>
    <property type="molecule type" value="Genomic_DNA"/>
</dbReference>
<name>A0A080ZE97_PHYNI</name>